<evidence type="ECO:0000313" key="2">
    <source>
        <dbReference type="Proteomes" id="UP000310200"/>
    </source>
</evidence>
<name>A0A4S2JBQ6_9HYME</name>
<organism evidence="1 2">
    <name type="scientific">Temnothorax longispinosus</name>
    <dbReference type="NCBI Taxonomy" id="300112"/>
    <lineage>
        <taxon>Eukaryota</taxon>
        <taxon>Metazoa</taxon>
        <taxon>Ecdysozoa</taxon>
        <taxon>Arthropoda</taxon>
        <taxon>Hexapoda</taxon>
        <taxon>Insecta</taxon>
        <taxon>Pterygota</taxon>
        <taxon>Neoptera</taxon>
        <taxon>Endopterygota</taxon>
        <taxon>Hymenoptera</taxon>
        <taxon>Apocrita</taxon>
        <taxon>Aculeata</taxon>
        <taxon>Formicoidea</taxon>
        <taxon>Formicidae</taxon>
        <taxon>Myrmicinae</taxon>
        <taxon>Temnothorax</taxon>
    </lineage>
</organism>
<keyword evidence="2" id="KW-1185">Reference proteome</keyword>
<evidence type="ECO:0000313" key="1">
    <source>
        <dbReference type="EMBL" id="TGZ32059.1"/>
    </source>
</evidence>
<comment type="caution">
    <text evidence="1">The sequence shown here is derived from an EMBL/GenBank/DDBJ whole genome shotgun (WGS) entry which is preliminary data.</text>
</comment>
<reference evidence="1 2" key="1">
    <citation type="journal article" date="2019" name="Philos. Trans. R. Soc. Lond., B, Biol. Sci.">
        <title>Ant behaviour and brain gene expression of defending hosts depend on the ecological success of the intruding social parasite.</title>
        <authorList>
            <person name="Kaur R."/>
            <person name="Stoldt M."/>
            <person name="Jongepier E."/>
            <person name="Feldmeyer B."/>
            <person name="Menzel F."/>
            <person name="Bornberg-Bauer E."/>
            <person name="Foitzik S."/>
        </authorList>
    </citation>
    <scope>NUCLEOTIDE SEQUENCE [LARGE SCALE GENOMIC DNA]</scope>
    <source>
        <tissue evidence="1">Whole body</tissue>
    </source>
</reference>
<dbReference type="EMBL" id="QBLH01003970">
    <property type="protein sequence ID" value="TGZ32059.1"/>
    <property type="molecule type" value="Genomic_DNA"/>
</dbReference>
<gene>
    <name evidence="1" type="ORF">DBV15_03795</name>
</gene>
<accession>A0A4S2JBQ6</accession>
<protein>
    <submittedName>
        <fullName evidence="1">Uncharacterized protein</fullName>
    </submittedName>
</protein>
<dbReference type="AlphaFoldDB" id="A0A4S2JBQ6"/>
<proteinExistence type="predicted"/>
<sequence>MLVSVSSLLARVVVPVGPRYRVSEIWSMLPVSRRGRLEGIVIEDGRGEQERVKVRERRMEERGESREENSDQIPDTIWEYYSISVVQRVKNFDMEGNFVTSSSLTWY</sequence>
<dbReference type="Proteomes" id="UP000310200">
    <property type="component" value="Unassembled WGS sequence"/>
</dbReference>